<proteinExistence type="predicted"/>
<evidence type="ECO:0000313" key="1">
    <source>
        <dbReference type="EMBL" id="MRU16183.1"/>
    </source>
</evidence>
<dbReference type="OrthoDB" id="9771846at2"/>
<sequence>MRVIGLCRFSYPALGGFKRMHDSVEEREAYLYQPERMDLRFNHFETLTLPSIAAQRDPRFTFLIVIGPRMPKPYLDRLHDITAPVKQIRIVEMEPVKHRYAMQAAIKAELGEDTEESLQFRLDDDDAVGVNFVRAIRRLAGRSAPMRQPWQNMVFEFSSGFEAALSPEGIRLREVQIPFLACGLAALFKPGAKKTIMNYGHHKLHETMPTLIDPGMPMYIRAVHGDNDSNASNRKDKPAPATPAQLDLLRAKFNVDEAHVKSVFGGQAVLRDTA</sequence>
<dbReference type="Pfam" id="PF11316">
    <property type="entry name" value="Rhamno_transf"/>
    <property type="match status" value="1"/>
</dbReference>
<dbReference type="Proteomes" id="UP000564704">
    <property type="component" value="Unassembled WGS sequence"/>
</dbReference>
<dbReference type="EMBL" id="SZWE01000001">
    <property type="protein sequence ID" value="MRU16183.1"/>
    <property type="molecule type" value="Genomic_DNA"/>
</dbReference>
<protein>
    <submittedName>
        <fullName evidence="1">Riboflavin synthase subunit beta</fullName>
    </submittedName>
</protein>
<keyword evidence="2" id="KW-1185">Reference proteome</keyword>
<accession>A0A844D2V9</accession>
<dbReference type="AlphaFoldDB" id="A0A844D2V9"/>
<gene>
    <name evidence="1" type="ORF">FDP25_12145</name>
</gene>
<dbReference type="RefSeq" id="WP_154152083.1">
    <property type="nucleotide sequence ID" value="NZ_SZWE01000001.1"/>
</dbReference>
<organism evidence="1 2">
    <name type="scientific">Roseovarius bejariae</name>
    <dbReference type="NCBI Taxonomy" id="2576383"/>
    <lineage>
        <taxon>Bacteria</taxon>
        <taxon>Pseudomonadati</taxon>
        <taxon>Pseudomonadota</taxon>
        <taxon>Alphaproteobacteria</taxon>
        <taxon>Rhodobacterales</taxon>
        <taxon>Roseobacteraceae</taxon>
        <taxon>Roseovarius</taxon>
    </lineage>
</organism>
<comment type="caution">
    <text evidence="1">The sequence shown here is derived from an EMBL/GenBank/DDBJ whole genome shotgun (WGS) entry which is preliminary data.</text>
</comment>
<evidence type="ECO:0000313" key="2">
    <source>
        <dbReference type="Proteomes" id="UP000564704"/>
    </source>
</evidence>
<name>A0A844D2V9_9RHOB</name>
<reference evidence="1 2" key="1">
    <citation type="submission" date="2019-05" db="EMBL/GenBank/DDBJ databases">
        <title>Roseovarius bejariae sp. nov., a moderately halophylic bacterium isolated from a saline soil in Rambla Salada (Murcia).</title>
        <authorList>
            <person name="Castro D.J."/>
            <person name="Gomez-Altuve A."/>
            <person name="Reina J.C."/>
            <person name="Rodriguez M."/>
            <person name="Sampedro I."/>
            <person name="Llamas I."/>
            <person name="Martinez-Checa F."/>
        </authorList>
    </citation>
    <scope>NUCLEOTIDE SEQUENCE [LARGE SCALE GENOMIC DNA]</scope>
    <source>
        <strain evidence="1 2">A21</strain>
    </source>
</reference>
<dbReference type="InterPro" id="IPR021466">
    <property type="entry name" value="Put_rhamnosyl_transferase"/>
</dbReference>